<dbReference type="Proteomes" id="UP000008467">
    <property type="component" value="Chromosome"/>
</dbReference>
<proteinExistence type="predicted"/>
<dbReference type="AlphaFoldDB" id="F2JJ99"/>
<protein>
    <recommendedName>
        <fullName evidence="5">Bacterial Pleckstrin homology domain-containing protein</fullName>
    </recommendedName>
</protein>
<dbReference type="InterPro" id="IPR021722">
    <property type="entry name" value="YvbH_oligomer_dom"/>
</dbReference>
<dbReference type="SUPFAM" id="SSF50729">
    <property type="entry name" value="PH domain-like"/>
    <property type="match status" value="1"/>
</dbReference>
<dbReference type="InterPro" id="IPR012544">
    <property type="entry name" value="PHb"/>
</dbReference>
<dbReference type="PANTHER" id="PTHR35796:SF2">
    <property type="entry name" value="YVBH-LIKE OLIGOMERISATION REGION"/>
    <property type="match status" value="1"/>
</dbReference>
<evidence type="ECO:0008006" key="5">
    <source>
        <dbReference type="Google" id="ProtNLM"/>
    </source>
</evidence>
<feature type="domain" description="YvbH-like oligomerisation" evidence="2">
    <location>
        <begin position="153"/>
        <end position="204"/>
    </location>
</feature>
<dbReference type="PANTHER" id="PTHR35796">
    <property type="entry name" value="HYPOTHETICAL CYTOSOLIC PROTEIN"/>
    <property type="match status" value="1"/>
</dbReference>
<evidence type="ECO:0000259" key="1">
    <source>
        <dbReference type="Pfam" id="PF08000"/>
    </source>
</evidence>
<dbReference type="InterPro" id="IPR037063">
    <property type="entry name" value="PHb_sf"/>
</dbReference>
<organism evidence="3 4">
    <name type="scientific">Cellulosilyticum lentocellum (strain ATCC 49066 / DSM 5427 / NCIMB 11756 / RHM5)</name>
    <name type="common">Clostridium lentocellum</name>
    <dbReference type="NCBI Taxonomy" id="642492"/>
    <lineage>
        <taxon>Bacteria</taxon>
        <taxon>Bacillati</taxon>
        <taxon>Bacillota</taxon>
        <taxon>Clostridia</taxon>
        <taxon>Lachnospirales</taxon>
        <taxon>Cellulosilyticaceae</taxon>
        <taxon>Cellulosilyticum</taxon>
    </lineage>
</organism>
<dbReference type="Pfam" id="PF11724">
    <property type="entry name" value="YvbH_ext"/>
    <property type="match status" value="1"/>
</dbReference>
<dbReference type="Gene3D" id="1.10.287.210">
    <property type="match status" value="1"/>
</dbReference>
<feature type="domain" description="Bacterial Pleckstrin homology" evidence="1">
    <location>
        <begin position="14"/>
        <end position="136"/>
    </location>
</feature>
<dbReference type="KEGG" id="cle:Clole_2691"/>
<dbReference type="RefSeq" id="WP_013657685.1">
    <property type="nucleotide sequence ID" value="NC_015275.1"/>
</dbReference>
<dbReference type="HOGENOM" id="CLU_089144_2_0_9"/>
<reference evidence="3 4" key="1">
    <citation type="journal article" date="2011" name="J. Bacteriol.">
        <title>Complete genome sequence of the cellulose-degrading bacterium Cellulosilyticum lentocellum.</title>
        <authorList>
            <consortium name="US DOE Joint Genome Institute"/>
            <person name="Miller D.A."/>
            <person name="Suen G."/>
            <person name="Bruce D."/>
            <person name="Copeland A."/>
            <person name="Cheng J.F."/>
            <person name="Detter C."/>
            <person name="Goodwin L.A."/>
            <person name="Han C.S."/>
            <person name="Hauser L.J."/>
            <person name="Land M.L."/>
            <person name="Lapidus A."/>
            <person name="Lucas S."/>
            <person name="Meincke L."/>
            <person name="Pitluck S."/>
            <person name="Tapia R."/>
            <person name="Teshima H."/>
            <person name="Woyke T."/>
            <person name="Fox B.G."/>
            <person name="Angert E.R."/>
            <person name="Currie C.R."/>
        </authorList>
    </citation>
    <scope>NUCLEOTIDE SEQUENCE [LARGE SCALE GENOMIC DNA]</scope>
    <source>
        <strain evidence="4">ATCC 49066 / DSM 5427 / NCIMB 11756 / RHM5</strain>
    </source>
</reference>
<name>F2JJ99_CELLD</name>
<dbReference type="eggNOG" id="ENOG502Z8UG">
    <property type="taxonomic scope" value="Bacteria"/>
</dbReference>
<evidence type="ECO:0000313" key="4">
    <source>
        <dbReference type="Proteomes" id="UP000008467"/>
    </source>
</evidence>
<keyword evidence="4" id="KW-1185">Reference proteome</keyword>
<dbReference type="Pfam" id="PF08000">
    <property type="entry name" value="bPH_1"/>
    <property type="match status" value="1"/>
</dbReference>
<dbReference type="Gene3D" id="2.30.29.50">
    <property type="entry name" value="Bacterial Pleckstrin homology domain"/>
    <property type="match status" value="1"/>
</dbReference>
<evidence type="ECO:0000259" key="2">
    <source>
        <dbReference type="Pfam" id="PF11724"/>
    </source>
</evidence>
<dbReference type="EMBL" id="CP002582">
    <property type="protein sequence ID" value="ADZ84392.1"/>
    <property type="molecule type" value="Genomic_DNA"/>
</dbReference>
<gene>
    <name evidence="3" type="ordered locus">Clole_2691</name>
</gene>
<accession>F2JJ99</accession>
<sequence>MAGGFLGRVAADTLGLSDIGKIISPQDFDKVDGDDFILQEDGEKIFFVIKSKTDEYVFTNYGLIHVDGKSAIEKKRLVKRYDFKYYKVSQVTLETAGTIDLDIEIKFFINEQGFSIDVDKNQMELLKKLYKSLIEVSYIQKHNEALFGDGVNGLKMANEDLSRNVIQGDIVDITERLTNFNLDWMEALRKEYHKRDFCEAYEKYLG</sequence>
<evidence type="ECO:0000313" key="3">
    <source>
        <dbReference type="EMBL" id="ADZ84392.1"/>
    </source>
</evidence>
<dbReference type="STRING" id="642492.Clole_2691"/>